<dbReference type="AlphaFoldDB" id="A0A5N4D3T0"/>
<accession>A0A5N4D3T0</accession>
<name>A0A5N4D3T0_CAMDR</name>
<protein>
    <submittedName>
        <fullName evidence="1">F-box only protein 39</fullName>
    </submittedName>
</protein>
<evidence type="ECO:0000313" key="2">
    <source>
        <dbReference type="Proteomes" id="UP000299084"/>
    </source>
</evidence>
<organism evidence="1 2">
    <name type="scientific">Camelus dromedarius</name>
    <name type="common">Dromedary</name>
    <name type="synonym">Arabian camel</name>
    <dbReference type="NCBI Taxonomy" id="9838"/>
    <lineage>
        <taxon>Eukaryota</taxon>
        <taxon>Metazoa</taxon>
        <taxon>Chordata</taxon>
        <taxon>Craniata</taxon>
        <taxon>Vertebrata</taxon>
        <taxon>Euteleostomi</taxon>
        <taxon>Mammalia</taxon>
        <taxon>Eutheria</taxon>
        <taxon>Laurasiatheria</taxon>
        <taxon>Artiodactyla</taxon>
        <taxon>Tylopoda</taxon>
        <taxon>Camelidae</taxon>
        <taxon>Camelus</taxon>
    </lineage>
</organism>
<gene>
    <name evidence="1" type="ORF">Cadr_000018776</name>
</gene>
<keyword evidence="2" id="KW-1185">Reference proteome</keyword>
<dbReference type="Proteomes" id="UP000299084">
    <property type="component" value="Unassembled WGS sequence"/>
</dbReference>
<comment type="caution">
    <text evidence="1">The sequence shown here is derived from an EMBL/GenBank/DDBJ whole genome shotgun (WGS) entry which is preliminary data.</text>
</comment>
<reference evidence="1 2" key="1">
    <citation type="journal article" date="2019" name="Mol. Ecol. Resour.">
        <title>Improving Illumina assemblies with Hi-C and long reads: an example with the North African dromedary.</title>
        <authorList>
            <person name="Elbers J.P."/>
            <person name="Rogers M.F."/>
            <person name="Perelman P.L."/>
            <person name="Proskuryakova A.A."/>
            <person name="Serdyukova N.A."/>
            <person name="Johnson W.E."/>
            <person name="Horin P."/>
            <person name="Corander J."/>
            <person name="Murphy D."/>
            <person name="Burger P.A."/>
        </authorList>
    </citation>
    <scope>NUCLEOTIDE SEQUENCE [LARGE SCALE GENOMIC DNA]</scope>
    <source>
        <strain evidence="1">Drom800</strain>
        <tissue evidence="1">Blood</tissue>
    </source>
</reference>
<evidence type="ECO:0000313" key="1">
    <source>
        <dbReference type="EMBL" id="KAB1265757.1"/>
    </source>
</evidence>
<proteinExistence type="predicted"/>
<sequence>MNVKCHVHDPPQPGHLGHVLAKLAHATSLRGQEEGQCALRTLKVRIYTNRCETNEEDRTLREIYRKYRKLIDSELNYFVIAYPMM</sequence>
<dbReference type="EMBL" id="JWIN03000016">
    <property type="protein sequence ID" value="KAB1265757.1"/>
    <property type="molecule type" value="Genomic_DNA"/>
</dbReference>